<feature type="region of interest" description="Disordered" evidence="1">
    <location>
        <begin position="76"/>
        <end position="112"/>
    </location>
</feature>
<feature type="compositionally biased region" description="Basic and acidic residues" evidence="1">
    <location>
        <begin position="103"/>
        <end position="112"/>
    </location>
</feature>
<keyword evidence="2" id="KW-0812">Transmembrane</keyword>
<feature type="region of interest" description="Disordered" evidence="1">
    <location>
        <begin position="268"/>
        <end position="288"/>
    </location>
</feature>
<dbReference type="OrthoDB" id="10001318at2"/>
<evidence type="ECO:0000313" key="3">
    <source>
        <dbReference type="EMBL" id="QDG49758.1"/>
    </source>
</evidence>
<keyword evidence="4" id="KW-1185">Reference proteome</keyword>
<reference evidence="3 4" key="1">
    <citation type="submission" date="2019-06" db="EMBL/GenBank/DDBJ databases">
        <title>Persicimonas caeni gen. nov., sp. nov., a predatory bacterium isolated from solar saltern.</title>
        <authorList>
            <person name="Wang S."/>
        </authorList>
    </citation>
    <scope>NUCLEOTIDE SEQUENCE [LARGE SCALE GENOMIC DNA]</scope>
    <source>
        <strain evidence="3 4">YN101</strain>
    </source>
</reference>
<feature type="region of interest" description="Disordered" evidence="1">
    <location>
        <begin position="1"/>
        <end position="22"/>
    </location>
</feature>
<dbReference type="Proteomes" id="UP000315995">
    <property type="component" value="Chromosome"/>
</dbReference>
<feature type="compositionally biased region" description="Gly residues" evidence="1">
    <location>
        <begin position="78"/>
        <end position="98"/>
    </location>
</feature>
<sequence>MNKPTHDQQVYSPATQPPSGGSGSGFPWGKVLAGCGCLTVLLMFCAGGAVFFMIQKGSEFAEENGLKDIAEMIEEMEGGSGSSGSGGPLGGAESGNGEGSADIQREARQRKEDALDVEKIRAYINEPLTKKDIREHHEFVEEWKSDPAYKNWVEQFEKMKELNKKKDESVTGNLKAIGQSAKWMNAAKTVMEAFDKKVREEEGGYEKYYGRLMRIGGVVAASDTITKSNRKLKDANSDAVAKRMLEERPEIAKQYKKNLAEAKKAVAEAEKRKKAGQEPNPGDMAALGGLMTIMQGPGTVALARMPEGSFETWKKLSPEERKKLRESLTDSIAPGPYFGLFAVNPAGLIMTAYMAELDELKPDK</sequence>
<keyword evidence="2" id="KW-0472">Membrane</keyword>
<name>A0A4Y6PN68_PERCE</name>
<evidence type="ECO:0000256" key="1">
    <source>
        <dbReference type="SAM" id="MobiDB-lite"/>
    </source>
</evidence>
<gene>
    <name evidence="3" type="ORF">FIV42_03100</name>
</gene>
<evidence type="ECO:0000313" key="4">
    <source>
        <dbReference type="Proteomes" id="UP000315995"/>
    </source>
</evidence>
<dbReference type="AlphaFoldDB" id="A0A4Y6PN68"/>
<proteinExistence type="predicted"/>
<dbReference type="RefSeq" id="WP_141196255.1">
    <property type="nucleotide sequence ID" value="NZ_CP041186.1"/>
</dbReference>
<dbReference type="EMBL" id="CP041186">
    <property type="protein sequence ID" value="QDG49758.1"/>
    <property type="molecule type" value="Genomic_DNA"/>
</dbReference>
<keyword evidence="2" id="KW-1133">Transmembrane helix</keyword>
<organism evidence="3 4">
    <name type="scientific">Persicimonas caeni</name>
    <dbReference type="NCBI Taxonomy" id="2292766"/>
    <lineage>
        <taxon>Bacteria</taxon>
        <taxon>Deltaproteobacteria</taxon>
        <taxon>Bradymonadales</taxon>
        <taxon>Bradymonadaceae</taxon>
        <taxon>Persicimonas</taxon>
    </lineage>
</organism>
<feature type="transmembrane region" description="Helical" evidence="2">
    <location>
        <begin position="31"/>
        <end position="54"/>
    </location>
</feature>
<accession>A0A5B8Y5C6</accession>
<accession>A0A4Y6PN68</accession>
<evidence type="ECO:0000256" key="2">
    <source>
        <dbReference type="SAM" id="Phobius"/>
    </source>
</evidence>
<protein>
    <submittedName>
        <fullName evidence="3">Uncharacterized protein</fullName>
    </submittedName>
</protein>